<protein>
    <submittedName>
        <fullName evidence="5">Gfo/Idh/MocA family oxidoreductase</fullName>
    </submittedName>
</protein>
<dbReference type="InterPro" id="IPR000683">
    <property type="entry name" value="Gfo/Idh/MocA-like_OxRdtase_N"/>
</dbReference>
<dbReference type="Pfam" id="PF01408">
    <property type="entry name" value="GFO_IDH_MocA"/>
    <property type="match status" value="1"/>
</dbReference>
<proteinExistence type="predicted"/>
<reference evidence="5 6" key="1">
    <citation type="submission" date="2024-03" db="EMBL/GenBank/DDBJ databases">
        <title>Whole genomes of four grape xylem sap localized bacterial endophytes.</title>
        <authorList>
            <person name="Kumar G."/>
            <person name="Savka M.A."/>
        </authorList>
    </citation>
    <scope>NUCLEOTIDE SEQUENCE [LARGE SCALE GENOMIC DNA]</scope>
    <source>
        <strain evidence="5 6">RIT_GXS8</strain>
    </source>
</reference>
<dbReference type="SUPFAM" id="SSF51735">
    <property type="entry name" value="NAD(P)-binding Rossmann-fold domains"/>
    <property type="match status" value="1"/>
</dbReference>
<dbReference type="SUPFAM" id="SSF55347">
    <property type="entry name" value="Glyceraldehyde-3-phosphate dehydrogenase-like, C-terminal domain"/>
    <property type="match status" value="1"/>
</dbReference>
<evidence type="ECO:0000259" key="3">
    <source>
        <dbReference type="Pfam" id="PF01408"/>
    </source>
</evidence>
<dbReference type="EMBL" id="JBBLYY010000030">
    <property type="protein sequence ID" value="MEK0170777.1"/>
    <property type="molecule type" value="Genomic_DNA"/>
</dbReference>
<comment type="caution">
    <text evidence="5">The sequence shown here is derived from an EMBL/GenBank/DDBJ whole genome shotgun (WGS) entry which is preliminary data.</text>
</comment>
<evidence type="ECO:0000313" key="6">
    <source>
        <dbReference type="Proteomes" id="UP001370299"/>
    </source>
</evidence>
<evidence type="ECO:0000256" key="1">
    <source>
        <dbReference type="ARBA" id="ARBA00023002"/>
    </source>
</evidence>
<dbReference type="Gene3D" id="3.30.360.10">
    <property type="entry name" value="Dihydrodipicolinate Reductase, domain 2"/>
    <property type="match status" value="1"/>
</dbReference>
<name>A0ABU8YAA7_9MICO</name>
<dbReference type="PANTHER" id="PTHR43818">
    <property type="entry name" value="BCDNA.GH03377"/>
    <property type="match status" value="1"/>
</dbReference>
<keyword evidence="2" id="KW-0520">NAD</keyword>
<keyword evidence="1" id="KW-0560">Oxidoreductase</keyword>
<organism evidence="5 6">
    <name type="scientific">Curtobacterium citreum</name>
    <dbReference type="NCBI Taxonomy" id="2036"/>
    <lineage>
        <taxon>Bacteria</taxon>
        <taxon>Bacillati</taxon>
        <taxon>Actinomycetota</taxon>
        <taxon>Actinomycetes</taxon>
        <taxon>Micrococcales</taxon>
        <taxon>Microbacteriaceae</taxon>
        <taxon>Curtobacterium</taxon>
    </lineage>
</organism>
<dbReference type="InterPro" id="IPR050463">
    <property type="entry name" value="Gfo/Idh/MocA_oxidrdct_glycsds"/>
</dbReference>
<dbReference type="InterPro" id="IPR055170">
    <property type="entry name" value="GFO_IDH_MocA-like_dom"/>
</dbReference>
<dbReference type="Gene3D" id="3.40.50.720">
    <property type="entry name" value="NAD(P)-binding Rossmann-like Domain"/>
    <property type="match status" value="1"/>
</dbReference>
<dbReference type="InterPro" id="IPR036291">
    <property type="entry name" value="NAD(P)-bd_dom_sf"/>
</dbReference>
<evidence type="ECO:0000256" key="2">
    <source>
        <dbReference type="ARBA" id="ARBA00023027"/>
    </source>
</evidence>
<dbReference type="RefSeq" id="WP_340196877.1">
    <property type="nucleotide sequence ID" value="NZ_JBBKAP010000049.1"/>
</dbReference>
<feature type="domain" description="Gfo/Idh/MocA-like oxidoreductase N-terminal" evidence="3">
    <location>
        <begin position="6"/>
        <end position="123"/>
    </location>
</feature>
<accession>A0ABU8YAA7</accession>
<dbReference type="PANTHER" id="PTHR43818:SF11">
    <property type="entry name" value="BCDNA.GH03377"/>
    <property type="match status" value="1"/>
</dbReference>
<evidence type="ECO:0000259" key="4">
    <source>
        <dbReference type="Pfam" id="PF22725"/>
    </source>
</evidence>
<feature type="domain" description="GFO/IDH/MocA-like oxidoreductase" evidence="4">
    <location>
        <begin position="139"/>
        <end position="253"/>
    </location>
</feature>
<gene>
    <name evidence="5" type="ORF">WMN62_04775</name>
</gene>
<dbReference type="Pfam" id="PF22725">
    <property type="entry name" value="GFO_IDH_MocA_C3"/>
    <property type="match status" value="1"/>
</dbReference>
<keyword evidence="6" id="KW-1185">Reference proteome</keyword>
<evidence type="ECO:0000313" key="5">
    <source>
        <dbReference type="EMBL" id="MEK0170777.1"/>
    </source>
</evidence>
<dbReference type="Proteomes" id="UP001370299">
    <property type="component" value="Unassembled WGS sequence"/>
</dbReference>
<sequence length="338" mass="35555">MPSTPLRVAVLGFWHVHAGDYAQQTVDHPGTELVAVWDDDAERGRAGAERFGVEFTDDLDALLARPDVDAVTITTSTDVHRDVIVRAAAAGKHVFTEKLLAPTVEECEEVIAACDTARVALVVSLPRLYHGYTAAILRELDAGRLGDVTSSRVRLSHDGAVAPWLPERFFDPATAIGGALTDLGCHPVYLTQLFLGARPDSVAAVYRSVTGRAVEDHAVVTVGYPSQAIGVIEAGFVAGTPFTIDVAGTRGWLAYSDLEARLTAGGPAYGDETVTLDVPADTQDAFGQWVDHVAAGTRADDNLARAVELTRLVVAANDAAGQPAGHAARHAAPVGAPV</sequence>